<evidence type="ECO:0000256" key="3">
    <source>
        <dbReference type="ARBA" id="ARBA00022741"/>
    </source>
</evidence>
<dbReference type="InterPro" id="IPR007696">
    <property type="entry name" value="DNA_mismatch_repair_MutS_core"/>
</dbReference>
<dbReference type="InterPro" id="IPR000432">
    <property type="entry name" value="DNA_mismatch_repair_MutS_C"/>
</dbReference>
<dbReference type="GO" id="GO:0140664">
    <property type="term" value="F:ATP-dependent DNA damage sensor activity"/>
    <property type="evidence" value="ECO:0007669"/>
    <property type="project" value="InterPro"/>
</dbReference>
<evidence type="ECO:0000256" key="4">
    <source>
        <dbReference type="ARBA" id="ARBA00022840"/>
    </source>
</evidence>
<proteinExistence type="inferred from homology"/>
<reference evidence="10" key="1">
    <citation type="submission" date="2020-10" db="EMBL/GenBank/DDBJ databases">
        <authorList>
            <person name="Gilroy R."/>
        </authorList>
    </citation>
    <scope>NUCLEOTIDE SEQUENCE</scope>
    <source>
        <strain evidence="10">CHK152-2994</strain>
    </source>
</reference>
<evidence type="ECO:0000313" key="11">
    <source>
        <dbReference type="Proteomes" id="UP000824139"/>
    </source>
</evidence>
<dbReference type="SUPFAM" id="SSF53150">
    <property type="entry name" value="DNA repair protein MutS, domain II"/>
    <property type="match status" value="1"/>
</dbReference>
<dbReference type="GO" id="GO:0005829">
    <property type="term" value="C:cytosol"/>
    <property type="evidence" value="ECO:0007669"/>
    <property type="project" value="TreeGrafter"/>
</dbReference>
<gene>
    <name evidence="10" type="primary">mutS</name>
    <name evidence="10" type="ORF">IAD41_10070</name>
</gene>
<evidence type="ECO:0000256" key="2">
    <source>
        <dbReference type="ARBA" id="ARBA00021982"/>
    </source>
</evidence>
<feature type="non-terminal residue" evidence="10">
    <location>
        <position position="1"/>
    </location>
</feature>
<dbReference type="InterPro" id="IPR007861">
    <property type="entry name" value="DNA_mismatch_repair_MutS_clamp"/>
</dbReference>
<dbReference type="GO" id="GO:0030983">
    <property type="term" value="F:mismatched DNA binding"/>
    <property type="evidence" value="ECO:0007669"/>
    <property type="project" value="InterPro"/>
</dbReference>
<feature type="domain" description="DNA mismatch repair proteins mutS family" evidence="9">
    <location>
        <begin position="486"/>
        <end position="502"/>
    </location>
</feature>
<dbReference type="Gene3D" id="3.30.420.110">
    <property type="entry name" value="MutS, connector domain"/>
    <property type="match status" value="1"/>
</dbReference>
<evidence type="ECO:0000256" key="8">
    <source>
        <dbReference type="NCBIfam" id="TIGR01070"/>
    </source>
</evidence>
<dbReference type="Gene3D" id="1.10.1420.10">
    <property type="match status" value="2"/>
</dbReference>
<dbReference type="Gene3D" id="3.40.50.300">
    <property type="entry name" value="P-loop containing nucleotide triphosphate hydrolases"/>
    <property type="match status" value="1"/>
</dbReference>
<organism evidence="10 11">
    <name type="scientific">Candidatus Scatenecus faecavium</name>
    <dbReference type="NCBI Taxonomy" id="2840915"/>
    <lineage>
        <taxon>Bacteria</taxon>
        <taxon>Candidatus Scatenecus</taxon>
    </lineage>
</organism>
<evidence type="ECO:0000259" key="9">
    <source>
        <dbReference type="PROSITE" id="PS00486"/>
    </source>
</evidence>
<keyword evidence="6" id="KW-0227">DNA damage</keyword>
<evidence type="ECO:0000256" key="7">
    <source>
        <dbReference type="ARBA" id="ARBA00024647"/>
    </source>
</evidence>
<keyword evidence="5" id="KW-0238">DNA-binding</keyword>
<dbReference type="EMBL" id="DVJO01000222">
    <property type="protein sequence ID" value="HIS83937.1"/>
    <property type="molecule type" value="Genomic_DNA"/>
</dbReference>
<dbReference type="FunFam" id="3.40.50.300:FF:000870">
    <property type="entry name" value="MutS protein homolog 4"/>
    <property type="match status" value="1"/>
</dbReference>
<evidence type="ECO:0000313" key="10">
    <source>
        <dbReference type="EMBL" id="HIS83937.1"/>
    </source>
</evidence>
<evidence type="ECO:0000256" key="5">
    <source>
        <dbReference type="ARBA" id="ARBA00023125"/>
    </source>
</evidence>
<protein>
    <recommendedName>
        <fullName evidence="2 8">DNA mismatch repair protein MutS</fullName>
    </recommendedName>
</protein>
<dbReference type="Proteomes" id="UP000824139">
    <property type="component" value="Unassembled WGS sequence"/>
</dbReference>
<evidence type="ECO:0000256" key="1">
    <source>
        <dbReference type="ARBA" id="ARBA00006271"/>
    </source>
</evidence>
<dbReference type="Pfam" id="PF05192">
    <property type="entry name" value="MutS_III"/>
    <property type="match status" value="1"/>
</dbReference>
<dbReference type="PIRSF" id="PIRSF037677">
    <property type="entry name" value="DNA_mis_repair_Msh6"/>
    <property type="match status" value="1"/>
</dbReference>
<dbReference type="Pfam" id="PF00488">
    <property type="entry name" value="MutS_V"/>
    <property type="match status" value="1"/>
</dbReference>
<dbReference type="InterPro" id="IPR005748">
    <property type="entry name" value="DNA_mismatch_repair_MutS"/>
</dbReference>
<accession>A0A9D1FXM4</accession>
<dbReference type="InterPro" id="IPR045076">
    <property type="entry name" value="MutS"/>
</dbReference>
<dbReference type="PROSITE" id="PS00486">
    <property type="entry name" value="DNA_MISMATCH_REPAIR_2"/>
    <property type="match status" value="1"/>
</dbReference>
<comment type="similarity">
    <text evidence="1">Belongs to the DNA mismatch repair MutS family.</text>
</comment>
<dbReference type="SMART" id="SM00534">
    <property type="entry name" value="MUTSac"/>
    <property type="match status" value="1"/>
</dbReference>
<dbReference type="SMART" id="SM00533">
    <property type="entry name" value="MUTSd"/>
    <property type="match status" value="1"/>
</dbReference>
<dbReference type="InterPro" id="IPR036187">
    <property type="entry name" value="DNA_mismatch_repair_MutS_sf"/>
</dbReference>
<dbReference type="CDD" id="cd03284">
    <property type="entry name" value="ABC_MutS1"/>
    <property type="match status" value="1"/>
</dbReference>
<dbReference type="GO" id="GO:0006298">
    <property type="term" value="P:mismatch repair"/>
    <property type="evidence" value="ECO:0007669"/>
    <property type="project" value="UniProtKB-UniRule"/>
</dbReference>
<dbReference type="NCBIfam" id="NF003810">
    <property type="entry name" value="PRK05399.1"/>
    <property type="match status" value="1"/>
</dbReference>
<evidence type="ECO:0000256" key="6">
    <source>
        <dbReference type="ARBA" id="ARBA00023204"/>
    </source>
</evidence>
<dbReference type="InterPro" id="IPR017261">
    <property type="entry name" value="DNA_mismatch_repair_MutS/MSH"/>
</dbReference>
<dbReference type="SUPFAM" id="SSF48334">
    <property type="entry name" value="DNA repair protein MutS, domain III"/>
    <property type="match status" value="1"/>
</dbReference>
<dbReference type="SUPFAM" id="SSF52540">
    <property type="entry name" value="P-loop containing nucleoside triphosphate hydrolases"/>
    <property type="match status" value="1"/>
</dbReference>
<keyword evidence="6" id="KW-0234">DNA repair</keyword>
<dbReference type="Pfam" id="PF05190">
    <property type="entry name" value="MutS_IV"/>
    <property type="match status" value="1"/>
</dbReference>
<dbReference type="PANTHER" id="PTHR11361:SF34">
    <property type="entry name" value="DNA MISMATCH REPAIR PROTEIN MSH1, MITOCHONDRIAL"/>
    <property type="match status" value="1"/>
</dbReference>
<comment type="caution">
    <text evidence="10">The sequence shown here is derived from an EMBL/GenBank/DDBJ whole genome shotgun (WGS) entry which is preliminary data.</text>
</comment>
<dbReference type="PANTHER" id="PTHR11361">
    <property type="entry name" value="DNA MISMATCH REPAIR PROTEIN MUTS FAMILY MEMBER"/>
    <property type="match status" value="1"/>
</dbReference>
<comment type="function">
    <text evidence="7">This protein is involved in the repair of mismatches in DNA. It is possible that it carries out the mismatch recognition step. This protein has a weak ATPase activity.</text>
</comment>
<reference evidence="10" key="2">
    <citation type="journal article" date="2021" name="PeerJ">
        <title>Extensive microbial diversity within the chicken gut microbiome revealed by metagenomics and culture.</title>
        <authorList>
            <person name="Gilroy R."/>
            <person name="Ravi A."/>
            <person name="Getino M."/>
            <person name="Pursley I."/>
            <person name="Horton D.L."/>
            <person name="Alikhan N.F."/>
            <person name="Baker D."/>
            <person name="Gharbi K."/>
            <person name="Hall N."/>
            <person name="Watson M."/>
            <person name="Adriaenssens E.M."/>
            <person name="Foster-Nyarko E."/>
            <person name="Jarju S."/>
            <person name="Secka A."/>
            <person name="Antonio M."/>
            <person name="Oren A."/>
            <person name="Chaudhuri R.R."/>
            <person name="La Ragione R."/>
            <person name="Hildebrand F."/>
            <person name="Pallen M.J."/>
        </authorList>
    </citation>
    <scope>NUCLEOTIDE SEQUENCE</scope>
    <source>
        <strain evidence="10">CHK152-2994</strain>
    </source>
</reference>
<dbReference type="InterPro" id="IPR036678">
    <property type="entry name" value="MutS_con_dom_sf"/>
</dbReference>
<dbReference type="InterPro" id="IPR027417">
    <property type="entry name" value="P-loop_NTPase"/>
</dbReference>
<sequence length="625" mass="70873">NLKAVFTPASLTAFGYDKCKLGFRAAGALLAYVWESMKENVPKIERIEAYELSEYMILDAGTRKNLELVETMREKNKYGSLLWAIDQTKTNMGARLLRNWICQPLKRVHDIMVRQRAVSELVEQSSIRVSLIEVLEKIYDIQRLSTRLSNNSANPKDFLSLKASLEMLPELIEISSSLENNPFASVKDYEEEIKAYTELIARTIKEDAPMVIKEGGIINEGVSGELDYYRDLLTNGEEWLINFAEREREKTGIKTLKVGENKVFGYFIEITNTYRNMIPENYVRKQTLTGAERYITEELKKHEDDVLSARFKATELEYKMFTDFREYSKEFVTKIREIADCVAKADVLSSLAQTAVENNFCKPEIDESGDFIVRNGRHPVLEKILPLGEYVANDLELQSNTMDKTQFMILTGPNMAGKSTYMRQNALIALLAQIGSWVPADYLKLGVIDKIFTRVGASDDLTLGQSTFMVEMIETAYILNAATDKSFILLDEIGRGTSTYDGVAIAWSVAEYIATRVKARCIFATHYHELNVMTKTYPQIKNYRITVTEENGEIEFLRKIVQGGASKSYGIQVAKMAGLPGAVIKRSQDLMVKMQKDFSNNLATRKKSDSAELEVPQLNLFNVGE</sequence>
<name>A0A9D1FXM4_9BACT</name>
<keyword evidence="3" id="KW-0547">Nucleotide-binding</keyword>
<keyword evidence="4" id="KW-0067">ATP-binding</keyword>
<dbReference type="GO" id="GO:0005524">
    <property type="term" value="F:ATP binding"/>
    <property type="evidence" value="ECO:0007669"/>
    <property type="project" value="UniProtKB-UniRule"/>
</dbReference>
<dbReference type="AlphaFoldDB" id="A0A9D1FXM4"/>
<dbReference type="NCBIfam" id="TIGR01070">
    <property type="entry name" value="mutS1"/>
    <property type="match status" value="1"/>
</dbReference>